<dbReference type="GO" id="GO:0046872">
    <property type="term" value="F:metal ion binding"/>
    <property type="evidence" value="ECO:0007669"/>
    <property type="project" value="UniProtKB-KW"/>
</dbReference>
<keyword evidence="2" id="KW-0004">4Fe-4S</keyword>
<proteinExistence type="predicted"/>
<evidence type="ECO:0000256" key="8">
    <source>
        <dbReference type="ARBA" id="ARBA00023014"/>
    </source>
</evidence>
<keyword evidence="10" id="KW-0830">Ubiquinone</keyword>
<dbReference type="InterPro" id="IPR010226">
    <property type="entry name" value="NADH_quinone_OxRdtase_chainI"/>
</dbReference>
<evidence type="ECO:0000256" key="7">
    <source>
        <dbReference type="ARBA" id="ARBA00023004"/>
    </source>
</evidence>
<protein>
    <submittedName>
        <fullName evidence="13">NuoI NADH dehydrogenase I, subunit I</fullName>
    </submittedName>
</protein>
<dbReference type="PANTHER" id="PTHR10849:SF24">
    <property type="entry name" value="NADH-QUINONE OXIDOREDUCTASE SUBUNIT I 2"/>
    <property type="match status" value="1"/>
</dbReference>
<keyword evidence="3" id="KW-0874">Quinone</keyword>
<keyword evidence="7" id="KW-0408">Iron</keyword>
<keyword evidence="9" id="KW-0520">NAD</keyword>
<dbReference type="GO" id="GO:0016020">
    <property type="term" value="C:membrane"/>
    <property type="evidence" value="ECO:0007669"/>
    <property type="project" value="InterPro"/>
</dbReference>
<evidence type="ECO:0000313" key="13">
    <source>
        <dbReference type="EMBL" id="ADV65307.1"/>
    </source>
</evidence>
<dbReference type="GO" id="GO:0016651">
    <property type="term" value="F:oxidoreductase activity, acting on NAD(P)H"/>
    <property type="evidence" value="ECO:0007669"/>
    <property type="project" value="InterPro"/>
</dbReference>
<dbReference type="OrthoDB" id="23833at2157"/>
<evidence type="ECO:0000259" key="12">
    <source>
        <dbReference type="PROSITE" id="PS51379"/>
    </source>
</evidence>
<keyword evidence="11" id="KW-0472">Membrane</keyword>
<accession>E8R9Y1</accession>
<dbReference type="GeneID" id="10153705"/>
<organism evidence="13 14">
    <name type="scientific">Desulfurococcus mucosus (strain ATCC 35584 / DSM 2162 / JCM 9187 / O7/1)</name>
    <dbReference type="NCBI Taxonomy" id="765177"/>
    <lineage>
        <taxon>Archaea</taxon>
        <taxon>Thermoproteota</taxon>
        <taxon>Thermoprotei</taxon>
        <taxon>Desulfurococcales</taxon>
        <taxon>Desulfurococcaceae</taxon>
        <taxon>Desulfurococcus</taxon>
    </lineage>
</organism>
<sequence length="156" mass="17406">MVAASIYKSLRYLLKRPYTRQVPRVDTPFKTPVTRGGHVLDMAKCTGCSMCQQVCPANSIDMVVVEGEYPQNPRKRFPRIDLNKCTFCGLCVEYCPFNALSMTTATGYELFTTDKSTLLKQPMDLKPLAKVTITRSHFAAPYVKPYLPRSGGGEVA</sequence>
<keyword evidence="1" id="KW-1003">Cell membrane</keyword>
<evidence type="ECO:0000256" key="5">
    <source>
        <dbReference type="ARBA" id="ARBA00022737"/>
    </source>
</evidence>
<dbReference type="PROSITE" id="PS00198">
    <property type="entry name" value="4FE4S_FER_1"/>
    <property type="match status" value="1"/>
</dbReference>
<name>E8R9Y1_DESM0</name>
<evidence type="ECO:0000256" key="2">
    <source>
        <dbReference type="ARBA" id="ARBA00022485"/>
    </source>
</evidence>
<dbReference type="STRING" id="765177.Desmu_1005"/>
<dbReference type="PROSITE" id="PS51379">
    <property type="entry name" value="4FE4S_FER_2"/>
    <property type="match status" value="2"/>
</dbReference>
<evidence type="ECO:0000256" key="10">
    <source>
        <dbReference type="ARBA" id="ARBA00023075"/>
    </source>
</evidence>
<dbReference type="Pfam" id="PF12838">
    <property type="entry name" value="Fer4_7"/>
    <property type="match status" value="1"/>
</dbReference>
<dbReference type="HOGENOM" id="CLU_067218_4_5_2"/>
<dbReference type="eggNOG" id="arCOG01543">
    <property type="taxonomic scope" value="Archaea"/>
</dbReference>
<dbReference type="Proteomes" id="UP000001068">
    <property type="component" value="Chromosome"/>
</dbReference>
<dbReference type="KEGG" id="dmu:Desmu_1005"/>
<evidence type="ECO:0000256" key="1">
    <source>
        <dbReference type="ARBA" id="ARBA00022475"/>
    </source>
</evidence>
<evidence type="ECO:0000256" key="4">
    <source>
        <dbReference type="ARBA" id="ARBA00022723"/>
    </source>
</evidence>
<dbReference type="RefSeq" id="WP_013562529.1">
    <property type="nucleotide sequence ID" value="NC_014961.1"/>
</dbReference>
<feature type="domain" description="4Fe-4S ferredoxin-type" evidence="12">
    <location>
        <begin position="36"/>
        <end position="65"/>
    </location>
</feature>
<evidence type="ECO:0000256" key="9">
    <source>
        <dbReference type="ARBA" id="ARBA00023027"/>
    </source>
</evidence>
<dbReference type="EMBL" id="CP002363">
    <property type="protein sequence ID" value="ADV65307.1"/>
    <property type="molecule type" value="Genomic_DNA"/>
</dbReference>
<keyword evidence="6" id="KW-1278">Translocase</keyword>
<reference evidence="14" key="1">
    <citation type="submission" date="2010-11" db="EMBL/GenBank/DDBJ databases">
        <title>The complete genome of Desulfurococcus mucosus DSM 2162.</title>
        <authorList>
            <consortium name="US DOE Joint Genome Institute (JGI-PGF)"/>
            <person name="Lucas S."/>
            <person name="Copeland A."/>
            <person name="Lapidus A."/>
            <person name="Bruce D."/>
            <person name="Goodwin L."/>
            <person name="Pitluck S."/>
            <person name="Kyrpides N."/>
            <person name="Mavromatis K."/>
            <person name="Pagani I."/>
            <person name="Ivanova N."/>
            <person name="Ovchinnikova G."/>
            <person name="Chertkov O."/>
            <person name="Held B."/>
            <person name="Brettin T."/>
            <person name="Detter J.C."/>
            <person name="Tapia R."/>
            <person name="Han C."/>
            <person name="Land M."/>
            <person name="Hauser L."/>
            <person name="Markowitz V."/>
            <person name="Cheng J.-F."/>
            <person name="Hugenholtz P."/>
            <person name="Woyke T."/>
            <person name="Wu D."/>
            <person name="Wirth R."/>
            <person name="Bilek Y."/>
            <person name="Hader T."/>
            <person name="Klenk H.-P."/>
            <person name="Eisen J.A."/>
        </authorList>
    </citation>
    <scope>NUCLEOTIDE SEQUENCE [LARGE SCALE GENOMIC DNA]</scope>
    <source>
        <strain evidence="14">ATCC 35584 / DSM 2162 / JCM 9187 / O7/1</strain>
    </source>
</reference>
<evidence type="ECO:0000313" key="14">
    <source>
        <dbReference type="Proteomes" id="UP000001068"/>
    </source>
</evidence>
<feature type="domain" description="4Fe-4S ferredoxin-type" evidence="12">
    <location>
        <begin position="76"/>
        <end position="105"/>
    </location>
</feature>
<dbReference type="InterPro" id="IPR017896">
    <property type="entry name" value="4Fe4S_Fe-S-bd"/>
</dbReference>
<dbReference type="AlphaFoldDB" id="E8R9Y1"/>
<keyword evidence="5" id="KW-0677">Repeat</keyword>
<gene>
    <name evidence="13" type="ordered locus">Desmu_1005</name>
</gene>
<keyword evidence="4" id="KW-0479">Metal-binding</keyword>
<evidence type="ECO:0000256" key="6">
    <source>
        <dbReference type="ARBA" id="ARBA00022967"/>
    </source>
</evidence>
<dbReference type="PANTHER" id="PTHR10849">
    <property type="entry name" value="NADH DEHYDROGENASE UBIQUINONE IRON-SULFUR PROTEIN 8, MITOCHONDRIAL"/>
    <property type="match status" value="1"/>
</dbReference>
<dbReference type="SUPFAM" id="SSF54862">
    <property type="entry name" value="4Fe-4S ferredoxins"/>
    <property type="match status" value="1"/>
</dbReference>
<keyword evidence="8" id="KW-0411">Iron-sulfur</keyword>
<keyword evidence="14" id="KW-1185">Reference proteome</keyword>
<dbReference type="InterPro" id="IPR017900">
    <property type="entry name" value="4Fe4S_Fe_S_CS"/>
</dbReference>
<dbReference type="GO" id="GO:0051539">
    <property type="term" value="F:4 iron, 4 sulfur cluster binding"/>
    <property type="evidence" value="ECO:0007669"/>
    <property type="project" value="UniProtKB-KW"/>
</dbReference>
<dbReference type="Gene3D" id="3.30.70.3270">
    <property type="match status" value="1"/>
</dbReference>
<reference evidence="13 14" key="2">
    <citation type="journal article" date="2011" name="Stand. Genomic Sci.">
        <title>Complete genome sequence of Desulfurococcus mucosus type strain (O7/1).</title>
        <authorList>
            <person name="Wirth R."/>
            <person name="Chertkov O."/>
            <person name="Held B."/>
            <person name="Lapidus A."/>
            <person name="Nolan M."/>
            <person name="Lucas S."/>
            <person name="Hammon N."/>
            <person name="Deshpande S."/>
            <person name="Cheng J.F."/>
            <person name="Tapia R."/>
            <person name="Han C."/>
            <person name="Goodwin L."/>
            <person name="Pitluck S."/>
            <person name="Liolios K."/>
            <person name="Ioanna P."/>
            <person name="Ivanova N."/>
            <person name="Mavromatis K."/>
            <person name="Mikhailova N."/>
            <person name="Pati A."/>
            <person name="Chen A."/>
            <person name="Palaniappan K."/>
            <person name="Land M."/>
            <person name="Hauser L."/>
            <person name="Chang Y.J."/>
            <person name="Jeffries C.D."/>
            <person name="Bilek Y."/>
            <person name="Hader T."/>
            <person name="Rohde M."/>
            <person name="Spring S."/>
            <person name="Sikorski J."/>
            <person name="Goker M."/>
            <person name="Woyke T."/>
            <person name="Bristow J."/>
            <person name="Eisen J.A."/>
            <person name="Markowitz V."/>
            <person name="Hugenholtz P."/>
            <person name="Kyrpides N.C."/>
            <person name="Klenk H.P."/>
        </authorList>
    </citation>
    <scope>NUCLEOTIDE SEQUENCE [LARGE SCALE GENOMIC DNA]</scope>
    <source>
        <strain evidence="14">ATCC 35584 / DSM 2162 / JCM 9187 / O7/1</strain>
    </source>
</reference>
<evidence type="ECO:0000256" key="3">
    <source>
        <dbReference type="ARBA" id="ARBA00022719"/>
    </source>
</evidence>
<evidence type="ECO:0000256" key="11">
    <source>
        <dbReference type="ARBA" id="ARBA00023136"/>
    </source>
</evidence>
<dbReference type="GO" id="GO:0048038">
    <property type="term" value="F:quinone binding"/>
    <property type="evidence" value="ECO:0007669"/>
    <property type="project" value="UniProtKB-KW"/>
</dbReference>